<evidence type="ECO:0000259" key="8">
    <source>
        <dbReference type="PROSITE" id="PS50071"/>
    </source>
</evidence>
<proteinExistence type="predicted"/>
<dbReference type="InterPro" id="IPR017970">
    <property type="entry name" value="Homeobox_CS"/>
</dbReference>
<feature type="compositionally biased region" description="Polar residues" evidence="7">
    <location>
        <begin position="203"/>
        <end position="216"/>
    </location>
</feature>
<dbReference type="AlphaFoldDB" id="A0AAJ7SEM1"/>
<evidence type="ECO:0000256" key="1">
    <source>
        <dbReference type="ARBA" id="ARBA00004123"/>
    </source>
</evidence>
<dbReference type="PANTHER" id="PTHR24333:SF9">
    <property type="entry name" value="HOMEOBOX DOMAIN-CONTAINING PROTEIN"/>
    <property type="match status" value="1"/>
</dbReference>
<dbReference type="PROSITE" id="PS50071">
    <property type="entry name" value="HOMEOBOX_2"/>
    <property type="match status" value="1"/>
</dbReference>
<dbReference type="InterPro" id="IPR001356">
    <property type="entry name" value="HD"/>
</dbReference>
<evidence type="ECO:0000256" key="2">
    <source>
        <dbReference type="ARBA" id="ARBA00023125"/>
    </source>
</evidence>
<dbReference type="PANTHER" id="PTHR24333">
    <property type="entry name" value="HOMEO BOX HB9 LIKE A-RELATED"/>
    <property type="match status" value="1"/>
</dbReference>
<evidence type="ECO:0000256" key="5">
    <source>
        <dbReference type="PROSITE-ProRule" id="PRU00108"/>
    </source>
</evidence>
<dbReference type="SUPFAM" id="SSF46689">
    <property type="entry name" value="Homeodomain-like"/>
    <property type="match status" value="1"/>
</dbReference>
<dbReference type="Proteomes" id="UP000694867">
    <property type="component" value="Unplaced"/>
</dbReference>
<reference evidence="10" key="1">
    <citation type="submission" date="2025-08" db="UniProtKB">
        <authorList>
            <consortium name="RefSeq"/>
        </authorList>
    </citation>
    <scope>IDENTIFICATION</scope>
</reference>
<feature type="compositionally biased region" description="Basic and acidic residues" evidence="7">
    <location>
        <begin position="238"/>
        <end position="256"/>
    </location>
</feature>
<accession>A0AAJ7SEM1</accession>
<feature type="region of interest" description="Disordered" evidence="7">
    <location>
        <begin position="203"/>
        <end position="272"/>
    </location>
</feature>
<dbReference type="PROSITE" id="PS00027">
    <property type="entry name" value="HOMEOBOX_1"/>
    <property type="match status" value="1"/>
</dbReference>
<dbReference type="KEGG" id="goe:114828220"/>
<dbReference type="PRINTS" id="PR00024">
    <property type="entry name" value="HOMEOBOX"/>
</dbReference>
<evidence type="ECO:0000256" key="6">
    <source>
        <dbReference type="RuleBase" id="RU000682"/>
    </source>
</evidence>
<dbReference type="InterPro" id="IPR050848">
    <property type="entry name" value="Homeobox_TF"/>
</dbReference>
<feature type="compositionally biased region" description="Acidic residues" evidence="7">
    <location>
        <begin position="225"/>
        <end position="237"/>
    </location>
</feature>
<dbReference type="InterPro" id="IPR009057">
    <property type="entry name" value="Homeodomain-like_sf"/>
</dbReference>
<keyword evidence="4 5" id="KW-0539">Nucleus</keyword>
<dbReference type="Gene3D" id="1.10.10.60">
    <property type="entry name" value="Homeodomain-like"/>
    <property type="match status" value="1"/>
</dbReference>
<dbReference type="RefSeq" id="XP_028967267.1">
    <property type="nucleotide sequence ID" value="XM_029111434.1"/>
</dbReference>
<gene>
    <name evidence="10" type="primary">LOC114828220</name>
</gene>
<organism evidence="9 10">
    <name type="scientific">Galendromus occidentalis</name>
    <name type="common">western predatory mite</name>
    <dbReference type="NCBI Taxonomy" id="34638"/>
    <lineage>
        <taxon>Eukaryota</taxon>
        <taxon>Metazoa</taxon>
        <taxon>Ecdysozoa</taxon>
        <taxon>Arthropoda</taxon>
        <taxon>Chelicerata</taxon>
        <taxon>Arachnida</taxon>
        <taxon>Acari</taxon>
        <taxon>Parasitiformes</taxon>
        <taxon>Mesostigmata</taxon>
        <taxon>Gamasina</taxon>
        <taxon>Phytoseioidea</taxon>
        <taxon>Phytoseiidae</taxon>
        <taxon>Typhlodrominae</taxon>
        <taxon>Galendromus</taxon>
    </lineage>
</organism>
<evidence type="ECO:0000313" key="9">
    <source>
        <dbReference type="Proteomes" id="UP000694867"/>
    </source>
</evidence>
<dbReference type="GO" id="GO:0005634">
    <property type="term" value="C:nucleus"/>
    <property type="evidence" value="ECO:0007669"/>
    <property type="project" value="UniProtKB-SubCell"/>
</dbReference>
<dbReference type="GO" id="GO:0003677">
    <property type="term" value="F:DNA binding"/>
    <property type="evidence" value="ECO:0007669"/>
    <property type="project" value="UniProtKB-UniRule"/>
</dbReference>
<feature type="domain" description="Homeobox" evidence="8">
    <location>
        <begin position="111"/>
        <end position="171"/>
    </location>
</feature>
<dbReference type="InterPro" id="IPR020479">
    <property type="entry name" value="HD_metazoa"/>
</dbReference>
<sequence length="272" mass="30652">MGYKELKQRNPKLQVTEGDRELEMLRRRLPALISHRLANTTEWSTTCDSATNTQYRQAPTKFTIESILASPHCAEANAGATILALCGLGHPPLMGGVTRATAVGRRTRKAGVDRKPRQAYSVKQLERLESEFKIDKYLSVSKRMELSAALNLTEVQIKTWFQNRRTKWKKQMTAKVKMAQRSAIRWTTGMTDVNSAGHNMISMTDGSYGNNDSMLNSLREAPHESDDDDVDDNEDDNFDRLSNLDEATLRESDRLTDPNSRLTVGDGEDDEN</sequence>
<evidence type="ECO:0000256" key="7">
    <source>
        <dbReference type="SAM" id="MobiDB-lite"/>
    </source>
</evidence>
<comment type="subcellular location">
    <subcellularLocation>
        <location evidence="1 5 6">Nucleus</location>
    </subcellularLocation>
</comment>
<dbReference type="CDD" id="cd00086">
    <property type="entry name" value="homeodomain"/>
    <property type="match status" value="1"/>
</dbReference>
<keyword evidence="9" id="KW-1185">Reference proteome</keyword>
<evidence type="ECO:0000256" key="4">
    <source>
        <dbReference type="ARBA" id="ARBA00023242"/>
    </source>
</evidence>
<dbReference type="SMART" id="SM00389">
    <property type="entry name" value="HOX"/>
    <property type="match status" value="1"/>
</dbReference>
<protein>
    <submittedName>
        <fullName evidence="10">Pituitary homeobox x-like</fullName>
    </submittedName>
</protein>
<evidence type="ECO:0000256" key="3">
    <source>
        <dbReference type="ARBA" id="ARBA00023155"/>
    </source>
</evidence>
<dbReference type="Pfam" id="PF00046">
    <property type="entry name" value="Homeodomain"/>
    <property type="match status" value="1"/>
</dbReference>
<dbReference type="GO" id="GO:0000981">
    <property type="term" value="F:DNA-binding transcription factor activity, RNA polymerase II-specific"/>
    <property type="evidence" value="ECO:0007669"/>
    <property type="project" value="InterPro"/>
</dbReference>
<dbReference type="GeneID" id="114828220"/>
<keyword evidence="2 5" id="KW-0238">DNA-binding</keyword>
<name>A0AAJ7SEM1_9ACAR</name>
<keyword evidence="3 5" id="KW-0371">Homeobox</keyword>
<evidence type="ECO:0000313" key="10">
    <source>
        <dbReference type="RefSeq" id="XP_028967267.1"/>
    </source>
</evidence>
<feature type="DNA-binding region" description="Homeobox" evidence="5">
    <location>
        <begin position="113"/>
        <end position="172"/>
    </location>
</feature>